<keyword evidence="17" id="KW-1185">Reference proteome</keyword>
<evidence type="ECO:0000313" key="17">
    <source>
        <dbReference type="Proteomes" id="UP000230750"/>
    </source>
</evidence>
<evidence type="ECO:0000256" key="12">
    <source>
        <dbReference type="PROSITE-ProRule" id="PRU00059"/>
    </source>
</evidence>
<dbReference type="Proteomes" id="UP000230750">
    <property type="component" value="Unassembled WGS sequence"/>
</dbReference>
<evidence type="ECO:0000256" key="3">
    <source>
        <dbReference type="ARBA" id="ARBA00022583"/>
    </source>
</evidence>
<organism evidence="16 17">
    <name type="scientific">Stichopus japonicus</name>
    <name type="common">Sea cucumber</name>
    <dbReference type="NCBI Taxonomy" id="307972"/>
    <lineage>
        <taxon>Eukaryota</taxon>
        <taxon>Metazoa</taxon>
        <taxon>Echinodermata</taxon>
        <taxon>Eleutherozoa</taxon>
        <taxon>Echinozoa</taxon>
        <taxon>Holothuroidea</taxon>
        <taxon>Aspidochirotacea</taxon>
        <taxon>Aspidochirotida</taxon>
        <taxon>Stichopodidae</taxon>
        <taxon>Apostichopus</taxon>
    </lineage>
</organism>
<keyword evidence="10" id="KW-0325">Glycoprotein</keyword>
<feature type="compositionally biased region" description="Low complexity" evidence="14">
    <location>
        <begin position="714"/>
        <end position="739"/>
    </location>
</feature>
<dbReference type="CDD" id="cd00112">
    <property type="entry name" value="LDLa"/>
    <property type="match status" value="3"/>
</dbReference>
<dbReference type="InterPro" id="IPR050685">
    <property type="entry name" value="LDLR"/>
</dbReference>
<keyword evidence="8 13" id="KW-1015">Disulfide bond</keyword>
<keyword evidence="5" id="KW-0677">Repeat</keyword>
<evidence type="ECO:0000256" key="9">
    <source>
        <dbReference type="ARBA" id="ARBA00023176"/>
    </source>
</evidence>
<keyword evidence="9" id="KW-0168">Coated pit</keyword>
<evidence type="ECO:0000313" key="16">
    <source>
        <dbReference type="EMBL" id="PIK41918.1"/>
    </source>
</evidence>
<dbReference type="GO" id="GO:0006897">
    <property type="term" value="P:endocytosis"/>
    <property type="evidence" value="ECO:0007669"/>
    <property type="project" value="UniProtKB-KW"/>
</dbReference>
<dbReference type="Gene3D" id="4.10.400.10">
    <property type="entry name" value="Low-density Lipoprotein Receptor"/>
    <property type="match status" value="3"/>
</dbReference>
<keyword evidence="3" id="KW-0254">Endocytosis</keyword>
<keyword evidence="6" id="KW-1133">Transmembrane helix</keyword>
<feature type="compositionally biased region" description="Polar residues" evidence="14">
    <location>
        <begin position="604"/>
        <end position="623"/>
    </location>
</feature>
<feature type="disulfide bond" evidence="13">
    <location>
        <begin position="473"/>
        <end position="488"/>
    </location>
</feature>
<feature type="disulfide bond" evidence="13">
    <location>
        <begin position="176"/>
        <end position="191"/>
    </location>
</feature>
<dbReference type="InterPro" id="IPR002172">
    <property type="entry name" value="LDrepeatLR_classA_rpt"/>
</dbReference>
<feature type="disulfide bond" evidence="13">
    <location>
        <begin position="392"/>
        <end position="407"/>
    </location>
</feature>
<feature type="disulfide bond" evidence="13">
    <location>
        <begin position="461"/>
        <end position="479"/>
    </location>
</feature>
<dbReference type="STRING" id="307972.A0A2G8K1N2"/>
<dbReference type="CDD" id="cd00041">
    <property type="entry name" value="CUB"/>
    <property type="match status" value="2"/>
</dbReference>
<dbReference type="GO" id="GO:0005886">
    <property type="term" value="C:plasma membrane"/>
    <property type="evidence" value="ECO:0007669"/>
    <property type="project" value="TreeGrafter"/>
</dbReference>
<dbReference type="SUPFAM" id="SSF57424">
    <property type="entry name" value="LDL receptor-like module"/>
    <property type="match status" value="3"/>
</dbReference>
<comment type="caution">
    <text evidence="16">The sequence shown here is derived from an EMBL/GenBank/DDBJ whole genome shotgun (WGS) entry which is preliminary data.</text>
</comment>
<dbReference type="AlphaFoldDB" id="A0A2G8K1N2"/>
<dbReference type="OrthoDB" id="10020456at2759"/>
<feature type="compositionally biased region" description="Low complexity" evidence="14">
    <location>
        <begin position="653"/>
        <end position="669"/>
    </location>
</feature>
<dbReference type="FunFam" id="4.10.400.10:FF:000065">
    <property type="entry name" value="Transmembrane protease serine 7"/>
    <property type="match status" value="1"/>
</dbReference>
<feature type="disulfide bond" evidence="12">
    <location>
        <begin position="37"/>
        <end position="64"/>
    </location>
</feature>
<evidence type="ECO:0000256" key="13">
    <source>
        <dbReference type="PROSITE-ProRule" id="PRU00124"/>
    </source>
</evidence>
<dbReference type="SMART" id="SM00042">
    <property type="entry name" value="CUB"/>
    <property type="match status" value="2"/>
</dbReference>
<feature type="non-terminal residue" evidence="16">
    <location>
        <position position="1"/>
    </location>
</feature>
<evidence type="ECO:0000256" key="8">
    <source>
        <dbReference type="ARBA" id="ARBA00023157"/>
    </source>
</evidence>
<evidence type="ECO:0000259" key="15">
    <source>
        <dbReference type="PROSITE" id="PS01180"/>
    </source>
</evidence>
<dbReference type="Pfam" id="PF00057">
    <property type="entry name" value="Ldl_recept_a"/>
    <property type="match status" value="2"/>
</dbReference>
<proteinExistence type="inferred from homology"/>
<dbReference type="InterPro" id="IPR036055">
    <property type="entry name" value="LDL_receptor-like_sf"/>
</dbReference>
<comment type="similarity">
    <text evidence="2">Belongs to the LDLR family.</text>
</comment>
<evidence type="ECO:0000256" key="10">
    <source>
        <dbReference type="ARBA" id="ARBA00023180"/>
    </source>
</evidence>
<dbReference type="PRINTS" id="PR00261">
    <property type="entry name" value="LDLRECEPTOR"/>
</dbReference>
<evidence type="ECO:0000256" key="4">
    <source>
        <dbReference type="ARBA" id="ARBA00022692"/>
    </source>
</evidence>
<feature type="disulfide bond" evidence="13">
    <location>
        <begin position="157"/>
        <end position="169"/>
    </location>
</feature>
<evidence type="ECO:0000256" key="2">
    <source>
        <dbReference type="ARBA" id="ARBA00009939"/>
    </source>
</evidence>
<protein>
    <recommendedName>
        <fullName evidence="15">CUB domain-containing protein</fullName>
    </recommendedName>
</protein>
<dbReference type="SUPFAM" id="SSF49854">
    <property type="entry name" value="Spermadhesin, CUB domain"/>
    <property type="match status" value="2"/>
</dbReference>
<feature type="domain" description="CUB" evidence="15">
    <location>
        <begin position="37"/>
        <end position="149"/>
    </location>
</feature>
<dbReference type="PROSITE" id="PS01180">
    <property type="entry name" value="CUB"/>
    <property type="match status" value="2"/>
</dbReference>
<keyword evidence="4" id="KW-0812">Transmembrane</keyword>
<reference evidence="16 17" key="1">
    <citation type="journal article" date="2017" name="PLoS Biol.">
        <title>The sea cucumber genome provides insights into morphological evolution and visceral regeneration.</title>
        <authorList>
            <person name="Zhang X."/>
            <person name="Sun L."/>
            <person name="Yuan J."/>
            <person name="Sun Y."/>
            <person name="Gao Y."/>
            <person name="Zhang L."/>
            <person name="Li S."/>
            <person name="Dai H."/>
            <person name="Hamel J.F."/>
            <person name="Liu C."/>
            <person name="Yu Y."/>
            <person name="Liu S."/>
            <person name="Lin W."/>
            <person name="Guo K."/>
            <person name="Jin S."/>
            <person name="Xu P."/>
            <person name="Storey K.B."/>
            <person name="Huan P."/>
            <person name="Zhang T."/>
            <person name="Zhou Y."/>
            <person name="Zhang J."/>
            <person name="Lin C."/>
            <person name="Li X."/>
            <person name="Xing L."/>
            <person name="Huo D."/>
            <person name="Sun M."/>
            <person name="Wang L."/>
            <person name="Mercier A."/>
            <person name="Li F."/>
            <person name="Yang H."/>
            <person name="Xiang J."/>
        </authorList>
    </citation>
    <scope>NUCLEOTIDE SEQUENCE [LARGE SCALE GENOMIC DNA]</scope>
    <source>
        <strain evidence="16">Shaxun</strain>
        <tissue evidence="16">Muscle</tissue>
    </source>
</reference>
<dbReference type="GO" id="GO:0005905">
    <property type="term" value="C:clathrin-coated pit"/>
    <property type="evidence" value="ECO:0007669"/>
    <property type="project" value="UniProtKB-KW"/>
</dbReference>
<accession>A0A2G8K1N2</accession>
<comment type="subcellular location">
    <subcellularLocation>
        <location evidence="11">Membrane</location>
        <location evidence="11">Coated pit</location>
    </subcellularLocation>
    <subcellularLocation>
        <location evidence="1">Membrane</location>
        <topology evidence="1">Single-pass membrane protein</topology>
    </subcellularLocation>
</comment>
<feature type="region of interest" description="Disordered" evidence="14">
    <location>
        <begin position="604"/>
        <end position="672"/>
    </location>
</feature>
<dbReference type="InterPro" id="IPR000859">
    <property type="entry name" value="CUB_dom"/>
</dbReference>
<feature type="disulfide bond" evidence="13">
    <location>
        <begin position="227"/>
        <end position="242"/>
    </location>
</feature>
<name>A0A2G8K1N2_STIJA</name>
<evidence type="ECO:0000256" key="7">
    <source>
        <dbReference type="ARBA" id="ARBA00023136"/>
    </source>
</evidence>
<dbReference type="InterPro" id="IPR035914">
    <property type="entry name" value="Sperma_CUB_dom_sf"/>
</dbReference>
<evidence type="ECO:0000256" key="1">
    <source>
        <dbReference type="ARBA" id="ARBA00004167"/>
    </source>
</evidence>
<evidence type="ECO:0000256" key="11">
    <source>
        <dbReference type="ARBA" id="ARBA00037878"/>
    </source>
</evidence>
<feature type="region of interest" description="Disordered" evidence="14">
    <location>
        <begin position="702"/>
        <end position="775"/>
    </location>
</feature>
<dbReference type="Pfam" id="PF00431">
    <property type="entry name" value="CUB"/>
    <property type="match status" value="2"/>
</dbReference>
<dbReference type="InterPro" id="IPR023415">
    <property type="entry name" value="LDLR_class-A_CS"/>
</dbReference>
<dbReference type="PROSITE" id="PS01209">
    <property type="entry name" value="LDLRA_1"/>
    <property type="match status" value="1"/>
</dbReference>
<dbReference type="Gene3D" id="2.60.120.290">
    <property type="entry name" value="Spermadhesin, CUB domain"/>
    <property type="match status" value="2"/>
</dbReference>
<sequence>IFMFVKKLLSVDYAMYSVFQGILFLYLMCQCHGILKCGDGQLSEPSGYISSPGFPNLITASGNCKWKIHLGTTDFLTISFETFDFASTSTHSRLAIYPSLGVNDRIGYSVSDPPTSPYFSASHGSTIVISLTLEASDVGSKFNLTYIRGPKDPLQSCPSHQFKCSNGKCILPSWVCNGENECEDGSDEAQCSVPSPTPHEGSCPNQHFACTSSSTGHMTCFQEIRKCDGHQDCENGDDEESCASVCHYLLEGTVGSFSSPNYPGNYYSDLDCEWRISLGQEGIVQLRFVQFDLESGFYRDYVKVFEDYIQPSTGAYVRREIDTYYGSMQDVYSPPTVVEASGSSLVVQFHTDNNINRGGFNATFQKKGYCIDHQKSCGEDDNNCYDVDREMCDGRYACQRGQDEVGCGNCSAEKIPCQGSGRDCFLPEDRCNGFTTCSPGGEDEQFCTAEICGEAHGLFLCKDGTCIQEKWMCDVQVDCEDGSDESDCRYCKCIYCQSNHSCRDWFVGVWDAPRCCPQLYMQVIPAPSGPQRRRTVTIQIVLLHLRGENDQREAPPSYSATMASPHYGDLQRAFVEGVRGGTTVSHGINRRRSRFLRMLSRGSQGELNAATTPEAASNRNTPEGGSPEQETHDTQNSVNVEGRSSESSDPQNTLETSSFTTSDTDSETTQEVVQQAHLDHQILNAAANIHRIRVVNRILQRQATSRRSPDHPPSSEGPTTSSSSTPDTSVDGTSGGSSSLAVTPELSSTSQDHAGHGHQGTPDRGEITLPSSSAAAAAVFVTPDEDEFPREHDPAIIVGVHNPEENRDDVQLLDDV</sequence>
<gene>
    <name evidence="16" type="ORF">BSL78_21224</name>
</gene>
<keyword evidence="7" id="KW-0472">Membrane</keyword>
<dbReference type="PROSITE" id="PS50068">
    <property type="entry name" value="LDLRA_2"/>
    <property type="match status" value="4"/>
</dbReference>
<dbReference type="EMBL" id="MRZV01000977">
    <property type="protein sequence ID" value="PIK41918.1"/>
    <property type="molecule type" value="Genomic_DNA"/>
</dbReference>
<dbReference type="SMART" id="SM00192">
    <property type="entry name" value="LDLa"/>
    <property type="match status" value="5"/>
</dbReference>
<evidence type="ECO:0000256" key="5">
    <source>
        <dbReference type="ARBA" id="ARBA00022737"/>
    </source>
</evidence>
<feature type="disulfide bond" evidence="13">
    <location>
        <begin position="164"/>
        <end position="182"/>
    </location>
</feature>
<dbReference type="PANTHER" id="PTHR24270">
    <property type="entry name" value="LOW-DENSITY LIPOPROTEIN RECEPTOR-RELATED"/>
    <property type="match status" value="1"/>
</dbReference>
<evidence type="ECO:0000256" key="6">
    <source>
        <dbReference type="ARBA" id="ARBA00022989"/>
    </source>
</evidence>
<comment type="caution">
    <text evidence="13">Lacks conserved residue(s) required for the propagation of feature annotation.</text>
</comment>
<evidence type="ECO:0000256" key="14">
    <source>
        <dbReference type="SAM" id="MobiDB-lite"/>
    </source>
</evidence>
<feature type="domain" description="CUB" evidence="15">
    <location>
        <begin position="246"/>
        <end position="367"/>
    </location>
</feature>